<evidence type="ECO:0000313" key="2">
    <source>
        <dbReference type="Proteomes" id="UP001177021"/>
    </source>
</evidence>
<keyword evidence="2" id="KW-1185">Reference proteome</keyword>
<reference evidence="1" key="1">
    <citation type="submission" date="2023-10" db="EMBL/GenBank/DDBJ databases">
        <authorList>
            <person name="Rodriguez Cubillos JULIANA M."/>
            <person name="De Vega J."/>
        </authorList>
    </citation>
    <scope>NUCLEOTIDE SEQUENCE</scope>
</reference>
<accession>A0ACB0JQ03</accession>
<dbReference type="Proteomes" id="UP001177021">
    <property type="component" value="Unassembled WGS sequence"/>
</dbReference>
<proteinExistence type="predicted"/>
<gene>
    <name evidence="1" type="ORF">MILVUS5_LOCUS14537</name>
</gene>
<organism evidence="1 2">
    <name type="scientific">Trifolium pratense</name>
    <name type="common">Red clover</name>
    <dbReference type="NCBI Taxonomy" id="57577"/>
    <lineage>
        <taxon>Eukaryota</taxon>
        <taxon>Viridiplantae</taxon>
        <taxon>Streptophyta</taxon>
        <taxon>Embryophyta</taxon>
        <taxon>Tracheophyta</taxon>
        <taxon>Spermatophyta</taxon>
        <taxon>Magnoliopsida</taxon>
        <taxon>eudicotyledons</taxon>
        <taxon>Gunneridae</taxon>
        <taxon>Pentapetalae</taxon>
        <taxon>rosids</taxon>
        <taxon>fabids</taxon>
        <taxon>Fabales</taxon>
        <taxon>Fabaceae</taxon>
        <taxon>Papilionoideae</taxon>
        <taxon>50 kb inversion clade</taxon>
        <taxon>NPAAA clade</taxon>
        <taxon>Hologalegina</taxon>
        <taxon>IRL clade</taxon>
        <taxon>Trifolieae</taxon>
        <taxon>Trifolium</taxon>
    </lineage>
</organism>
<comment type="caution">
    <text evidence="1">The sequence shown here is derived from an EMBL/GenBank/DDBJ whole genome shotgun (WGS) entry which is preliminary data.</text>
</comment>
<dbReference type="EMBL" id="CASHSV030000098">
    <property type="protein sequence ID" value="CAJ2645684.1"/>
    <property type="molecule type" value="Genomic_DNA"/>
</dbReference>
<name>A0ACB0JQ03_TRIPR</name>
<sequence length="66" mass="7737">MLDWEEDADEYIRKNFPSDILQNMCLKTLYLKYNIGMAVNLSTFYSLNSVIPFAETSFPFREDSLS</sequence>
<evidence type="ECO:0000313" key="1">
    <source>
        <dbReference type="EMBL" id="CAJ2645684.1"/>
    </source>
</evidence>
<protein>
    <submittedName>
        <fullName evidence="1">Uncharacterized protein</fullName>
    </submittedName>
</protein>